<accession>A0ABS0AJL1</accession>
<reference evidence="1 2" key="1">
    <citation type="submission" date="2012-09" db="EMBL/GenBank/DDBJ databases">
        <title>Genome Sequence of alkane-degrading Bacterium Alcanivorax venustensis ISO4.</title>
        <authorList>
            <person name="Lai Q."/>
            <person name="Shao Z."/>
        </authorList>
    </citation>
    <scope>NUCLEOTIDE SEQUENCE [LARGE SCALE GENOMIC DNA]</scope>
    <source>
        <strain evidence="1 2">ISO4</strain>
    </source>
</reference>
<dbReference type="InterPro" id="IPR049708">
    <property type="entry name" value="PP0621-like"/>
</dbReference>
<proteinExistence type="predicted"/>
<sequence length="82" mass="9473">MGLIRLLIIAALIYLVWRVVKGLLGERRRHDDPADGPASLSQKMVKCRQCGVHVPENEAFQHNNMAFCSQDHQRQYLEHHEP</sequence>
<gene>
    <name evidence="1" type="ORF">ISO4_02278</name>
</gene>
<comment type="caution">
    <text evidence="1">The sequence shown here is derived from an EMBL/GenBank/DDBJ whole genome shotgun (WGS) entry which is preliminary data.</text>
</comment>
<dbReference type="EMBL" id="ARXR01000020">
    <property type="protein sequence ID" value="MBF5053676.1"/>
    <property type="molecule type" value="Genomic_DNA"/>
</dbReference>
<evidence type="ECO:0000313" key="2">
    <source>
        <dbReference type="Proteomes" id="UP000644441"/>
    </source>
</evidence>
<organism evidence="1 2">
    <name type="scientific">Alloalcanivorax venustensis ISO4</name>
    <dbReference type="NCBI Taxonomy" id="1177184"/>
    <lineage>
        <taxon>Bacteria</taxon>
        <taxon>Pseudomonadati</taxon>
        <taxon>Pseudomonadota</taxon>
        <taxon>Gammaproteobacteria</taxon>
        <taxon>Oceanospirillales</taxon>
        <taxon>Alcanivoracaceae</taxon>
        <taxon>Alloalcanivorax</taxon>
    </lineage>
</organism>
<keyword evidence="2" id="KW-1185">Reference proteome</keyword>
<dbReference type="NCBIfam" id="NF041023">
    <property type="entry name" value="PP0621_fam"/>
    <property type="match status" value="1"/>
</dbReference>
<evidence type="ECO:0008006" key="3">
    <source>
        <dbReference type="Google" id="ProtNLM"/>
    </source>
</evidence>
<name>A0ABS0AJL1_9GAMM</name>
<evidence type="ECO:0000313" key="1">
    <source>
        <dbReference type="EMBL" id="MBF5053676.1"/>
    </source>
</evidence>
<dbReference type="Proteomes" id="UP000644441">
    <property type="component" value="Unassembled WGS sequence"/>
</dbReference>
<dbReference type="GeneID" id="99767815"/>
<dbReference type="RefSeq" id="WP_142949769.1">
    <property type="nucleotide sequence ID" value="NZ_ARXR01000020.1"/>
</dbReference>
<protein>
    <recommendedName>
        <fullName evidence="3">Preprotein translocase subunit YajC</fullName>
    </recommendedName>
</protein>